<keyword evidence="10 11" id="KW-0460">Magnesium</keyword>
<feature type="domain" description="RNase H type-1" evidence="12">
    <location>
        <begin position="10"/>
        <end position="157"/>
    </location>
</feature>
<feature type="binding site" evidence="11">
    <location>
        <position position="84"/>
    </location>
    <ligand>
        <name>Mg(2+)</name>
        <dbReference type="ChEBI" id="CHEBI:18420"/>
        <label>1</label>
    </ligand>
</feature>
<evidence type="ECO:0000256" key="8">
    <source>
        <dbReference type="ARBA" id="ARBA00022759"/>
    </source>
</evidence>
<evidence type="ECO:0000256" key="3">
    <source>
        <dbReference type="ARBA" id="ARBA00005300"/>
    </source>
</evidence>
<dbReference type="FunFam" id="3.30.420.10:FF:000089">
    <property type="entry name" value="Ribonuclease H"/>
    <property type="match status" value="1"/>
</dbReference>
<keyword evidence="9 11" id="KW-0378">Hydrolase</keyword>
<comment type="subunit">
    <text evidence="4 11">Monomer.</text>
</comment>
<dbReference type="eggNOG" id="COG0328">
    <property type="taxonomic scope" value="Bacteria"/>
</dbReference>
<keyword evidence="14" id="KW-1185">Reference proteome</keyword>
<dbReference type="PANTHER" id="PTHR10642">
    <property type="entry name" value="RIBONUCLEASE H1"/>
    <property type="match status" value="1"/>
</dbReference>
<dbReference type="PANTHER" id="PTHR10642:SF26">
    <property type="entry name" value="RIBONUCLEASE H1"/>
    <property type="match status" value="1"/>
</dbReference>
<evidence type="ECO:0000256" key="6">
    <source>
        <dbReference type="ARBA" id="ARBA00022722"/>
    </source>
</evidence>
<evidence type="ECO:0000256" key="9">
    <source>
        <dbReference type="ARBA" id="ARBA00022801"/>
    </source>
</evidence>
<dbReference type="HOGENOM" id="CLU_030894_6_0_11"/>
<evidence type="ECO:0000313" key="14">
    <source>
        <dbReference type="Proteomes" id="UP000003560"/>
    </source>
</evidence>
<dbReference type="InterPro" id="IPR012337">
    <property type="entry name" value="RNaseH-like_sf"/>
</dbReference>
<feature type="binding site" evidence="11">
    <location>
        <position position="62"/>
    </location>
    <ligand>
        <name>Mg(2+)</name>
        <dbReference type="ChEBI" id="CHEBI:18420"/>
        <label>1</label>
    </ligand>
</feature>
<dbReference type="GO" id="GO:0005737">
    <property type="term" value="C:cytoplasm"/>
    <property type="evidence" value="ECO:0007669"/>
    <property type="project" value="UniProtKB-SubCell"/>
</dbReference>
<comment type="function">
    <text evidence="2 11">Endonuclease that specifically degrades the RNA of RNA-DNA hybrids.</text>
</comment>
<dbReference type="GO" id="GO:0043137">
    <property type="term" value="P:DNA replication, removal of RNA primer"/>
    <property type="evidence" value="ECO:0007669"/>
    <property type="project" value="TreeGrafter"/>
</dbReference>
<dbReference type="GO" id="GO:0003676">
    <property type="term" value="F:nucleic acid binding"/>
    <property type="evidence" value="ECO:0007669"/>
    <property type="project" value="InterPro"/>
</dbReference>
<dbReference type="CDD" id="cd09278">
    <property type="entry name" value="RNase_HI_prokaryote_like"/>
    <property type="match status" value="1"/>
</dbReference>
<dbReference type="AlphaFoldDB" id="B6GBE2"/>
<evidence type="ECO:0000256" key="11">
    <source>
        <dbReference type="HAMAP-Rule" id="MF_00042"/>
    </source>
</evidence>
<dbReference type="Pfam" id="PF00075">
    <property type="entry name" value="RNase_H"/>
    <property type="match status" value="1"/>
</dbReference>
<comment type="cofactor">
    <cofactor evidence="11">
        <name>Mg(2+)</name>
        <dbReference type="ChEBI" id="CHEBI:18420"/>
    </cofactor>
    <text evidence="11">Binds 1 Mg(2+) ion per subunit. May bind a second metal ion at a regulatory site, or after substrate binding.</text>
</comment>
<evidence type="ECO:0000256" key="1">
    <source>
        <dbReference type="ARBA" id="ARBA00000077"/>
    </source>
</evidence>
<feature type="binding site" evidence="11">
    <location>
        <position position="19"/>
    </location>
    <ligand>
        <name>Mg(2+)</name>
        <dbReference type="ChEBI" id="CHEBI:18420"/>
        <label>2</label>
    </ligand>
</feature>
<proteinExistence type="inferred from homology"/>
<evidence type="ECO:0000259" key="12">
    <source>
        <dbReference type="PROSITE" id="PS50879"/>
    </source>
</evidence>
<dbReference type="STRING" id="445975.COLSTE_01401"/>
<dbReference type="EMBL" id="ABXJ01000073">
    <property type="protein sequence ID" value="EEA90404.1"/>
    <property type="molecule type" value="Genomic_DNA"/>
</dbReference>
<keyword evidence="8 11" id="KW-0255">Endonuclease</keyword>
<dbReference type="Gene3D" id="3.30.420.10">
    <property type="entry name" value="Ribonuclease H-like superfamily/Ribonuclease H"/>
    <property type="match status" value="1"/>
</dbReference>
<dbReference type="RefSeq" id="WP_006721045.1">
    <property type="nucleotide sequence ID" value="NZ_CP085935.1"/>
</dbReference>
<name>B6GBE2_9ACTN</name>
<evidence type="ECO:0000256" key="5">
    <source>
        <dbReference type="ARBA" id="ARBA00012180"/>
    </source>
</evidence>
<evidence type="ECO:0000313" key="13">
    <source>
        <dbReference type="EMBL" id="EEA90404.1"/>
    </source>
</evidence>
<accession>B6GBE2</accession>
<dbReference type="Proteomes" id="UP000003560">
    <property type="component" value="Unassembled WGS sequence"/>
</dbReference>
<dbReference type="InterPro" id="IPR050092">
    <property type="entry name" value="RNase_H"/>
</dbReference>
<reference evidence="13 14" key="2">
    <citation type="submission" date="2008-10" db="EMBL/GenBank/DDBJ databases">
        <authorList>
            <person name="Fulton L."/>
            <person name="Clifton S."/>
            <person name="Fulton B."/>
            <person name="Xu J."/>
            <person name="Minx P."/>
            <person name="Pepin K.H."/>
            <person name="Johnson M."/>
            <person name="Thiruvilangam P."/>
            <person name="Bhonagiri V."/>
            <person name="Nash W.E."/>
            <person name="Mardis E.R."/>
            <person name="Wilson R.K."/>
        </authorList>
    </citation>
    <scope>NUCLEOTIDE SEQUENCE [LARGE SCALE GENOMIC DNA]</scope>
    <source>
        <strain evidence="13 14">DSM 13279</strain>
    </source>
</reference>
<dbReference type="InterPro" id="IPR022892">
    <property type="entry name" value="RNaseHI"/>
</dbReference>
<comment type="similarity">
    <text evidence="3 11">Belongs to the RNase H family.</text>
</comment>
<gene>
    <name evidence="11 13" type="primary">rnhA</name>
    <name evidence="13" type="ORF">COLSTE_01401</name>
</gene>
<evidence type="ECO:0000256" key="10">
    <source>
        <dbReference type="ARBA" id="ARBA00022842"/>
    </source>
</evidence>
<dbReference type="GO" id="GO:0000287">
    <property type="term" value="F:magnesium ion binding"/>
    <property type="evidence" value="ECO:0007669"/>
    <property type="project" value="UniProtKB-UniRule"/>
</dbReference>
<feature type="binding site" evidence="11">
    <location>
        <position position="19"/>
    </location>
    <ligand>
        <name>Mg(2+)</name>
        <dbReference type="ChEBI" id="CHEBI:18420"/>
        <label>1</label>
    </ligand>
</feature>
<reference evidence="13 14" key="1">
    <citation type="submission" date="2008-10" db="EMBL/GenBank/DDBJ databases">
        <title>Draft genome sequence of Collinsella stercoris (DSM 13279).</title>
        <authorList>
            <person name="Sudarsanam P."/>
            <person name="Ley R."/>
            <person name="Guruge J."/>
            <person name="Turnbaugh P.J."/>
            <person name="Mahowald M."/>
            <person name="Liep D."/>
            <person name="Gordon J."/>
        </authorList>
    </citation>
    <scope>NUCLEOTIDE SEQUENCE [LARGE SCALE GENOMIC DNA]</scope>
    <source>
        <strain evidence="13 14">DSM 13279</strain>
    </source>
</reference>
<dbReference type="GeneID" id="98003146"/>
<dbReference type="SUPFAM" id="SSF53098">
    <property type="entry name" value="Ribonuclease H-like"/>
    <property type="match status" value="1"/>
</dbReference>
<comment type="subcellular location">
    <subcellularLocation>
        <location evidence="11">Cytoplasm</location>
    </subcellularLocation>
</comment>
<comment type="caution">
    <text evidence="13">The sequence shown here is derived from an EMBL/GenBank/DDBJ whole genome shotgun (WGS) entry which is preliminary data.</text>
</comment>
<comment type="catalytic activity">
    <reaction evidence="1 11">
        <text>Endonucleolytic cleavage to 5'-phosphomonoester.</text>
        <dbReference type="EC" id="3.1.26.4"/>
    </reaction>
</comment>
<keyword evidence="6 11" id="KW-0540">Nuclease</keyword>
<dbReference type="InterPro" id="IPR036397">
    <property type="entry name" value="RNaseH_sf"/>
</dbReference>
<dbReference type="PROSITE" id="PS50879">
    <property type="entry name" value="RNASE_H_1"/>
    <property type="match status" value="1"/>
</dbReference>
<feature type="binding site" evidence="11">
    <location>
        <position position="149"/>
    </location>
    <ligand>
        <name>Mg(2+)</name>
        <dbReference type="ChEBI" id="CHEBI:18420"/>
        <label>2</label>
    </ligand>
</feature>
<dbReference type="EC" id="3.1.26.4" evidence="5 11"/>
<keyword evidence="7 11" id="KW-0479">Metal-binding</keyword>
<sequence>MKAIRNRKDSSLKVIVYTDGSSRGNPGPGGYGAVLRYTAPSGKLHTLELSRGYDRTTNNRMELLGVISALEALNRPCEVEVHSDSQYVCNAFNQHWVEGWIRRGWKTSQKKPVKNVDLWKRLLAAKEPHRVTFHWVKGHAGHEFNERCDELATKAADGAGRLVDTGFIEGESD</sequence>
<organism evidence="13 14">
    <name type="scientific">Collinsella stercoris DSM 13279</name>
    <dbReference type="NCBI Taxonomy" id="445975"/>
    <lineage>
        <taxon>Bacteria</taxon>
        <taxon>Bacillati</taxon>
        <taxon>Actinomycetota</taxon>
        <taxon>Coriobacteriia</taxon>
        <taxon>Coriobacteriales</taxon>
        <taxon>Coriobacteriaceae</taxon>
        <taxon>Collinsella</taxon>
    </lineage>
</organism>
<protein>
    <recommendedName>
        <fullName evidence="5 11">Ribonuclease H</fullName>
        <shortName evidence="11">RNase H</shortName>
        <ecNumber evidence="5 11">3.1.26.4</ecNumber>
    </recommendedName>
</protein>
<dbReference type="GO" id="GO:0004523">
    <property type="term" value="F:RNA-DNA hybrid ribonuclease activity"/>
    <property type="evidence" value="ECO:0007669"/>
    <property type="project" value="UniProtKB-UniRule"/>
</dbReference>
<evidence type="ECO:0000256" key="4">
    <source>
        <dbReference type="ARBA" id="ARBA00011245"/>
    </source>
</evidence>
<evidence type="ECO:0000256" key="7">
    <source>
        <dbReference type="ARBA" id="ARBA00022723"/>
    </source>
</evidence>
<dbReference type="HAMAP" id="MF_00042">
    <property type="entry name" value="RNase_H"/>
    <property type="match status" value="1"/>
</dbReference>
<evidence type="ECO:0000256" key="2">
    <source>
        <dbReference type="ARBA" id="ARBA00004065"/>
    </source>
</evidence>
<dbReference type="NCBIfam" id="NF001236">
    <property type="entry name" value="PRK00203.1"/>
    <property type="match status" value="1"/>
</dbReference>
<dbReference type="InterPro" id="IPR002156">
    <property type="entry name" value="RNaseH_domain"/>
</dbReference>
<keyword evidence="11" id="KW-0963">Cytoplasm</keyword>